<dbReference type="InterPro" id="IPR050250">
    <property type="entry name" value="Macrolide_Exporter_MacB"/>
</dbReference>
<evidence type="ECO:0000256" key="5">
    <source>
        <dbReference type="ARBA" id="ARBA00023136"/>
    </source>
</evidence>
<dbReference type="InterPro" id="IPR003838">
    <property type="entry name" value="ABC3_permease_C"/>
</dbReference>
<gene>
    <name evidence="10" type="ORF">H8696_02495</name>
</gene>
<keyword evidence="3 7" id="KW-0812">Transmembrane</keyword>
<sequence length="382" mass="40428">MSFWDMARMAFHHMRHNFMRSFLTLLGIAIGVASILTVTSVGDGGRARMNRELMRFGINRVWIYPEEDPLTVRSAAALMGLDNVSACCPVARRMGLAEGGEGRCTLQVVGATPAQLEGEELKLVLGRFLKDTDGALRERSAVIMSRTAEALYAGDPIGETLWVDGAAFKVVGVVESGTEPVSKSAAVDQVFLPLSVYETLYPGGSLTEITLSVAEGADVAGVREAAGEMLARQSVKAELKSLDYERGLAEDVLSIFLMVMSFVAAICLVAGGVGVMNIMLVTVSERTHEIGLMKALGADSGMIMVQFLGEALFFSLTGGLIGILGGMGLTALARIFLDIPAAVGFGPALLTALFAAALGLVFGLYPAWKATQLDPVEALGKE</sequence>
<feature type="domain" description="MacB-like periplasmic core" evidence="9">
    <location>
        <begin position="21"/>
        <end position="226"/>
    </location>
</feature>
<evidence type="ECO:0000256" key="1">
    <source>
        <dbReference type="ARBA" id="ARBA00004651"/>
    </source>
</evidence>
<comment type="similarity">
    <text evidence="6">Belongs to the ABC-4 integral membrane protein family.</text>
</comment>
<evidence type="ECO:0000256" key="2">
    <source>
        <dbReference type="ARBA" id="ARBA00022475"/>
    </source>
</evidence>
<protein>
    <submittedName>
        <fullName evidence="10">ABC transporter permease</fullName>
    </submittedName>
</protein>
<dbReference type="GO" id="GO:0005886">
    <property type="term" value="C:plasma membrane"/>
    <property type="evidence" value="ECO:0007669"/>
    <property type="project" value="UniProtKB-SubCell"/>
</dbReference>
<dbReference type="Pfam" id="PF02687">
    <property type="entry name" value="FtsX"/>
    <property type="match status" value="1"/>
</dbReference>
<dbReference type="PANTHER" id="PTHR30572:SF4">
    <property type="entry name" value="ABC TRANSPORTER PERMEASE YTRF"/>
    <property type="match status" value="1"/>
</dbReference>
<evidence type="ECO:0000259" key="8">
    <source>
        <dbReference type="Pfam" id="PF02687"/>
    </source>
</evidence>
<keyword evidence="5 7" id="KW-0472">Membrane</keyword>
<comment type="subcellular location">
    <subcellularLocation>
        <location evidence="1">Cell membrane</location>
        <topology evidence="1">Multi-pass membrane protein</topology>
    </subcellularLocation>
</comment>
<dbReference type="AlphaFoldDB" id="A0A926D3S4"/>
<dbReference type="InterPro" id="IPR025857">
    <property type="entry name" value="MacB_PCD"/>
</dbReference>
<feature type="domain" description="ABC3 transporter permease C-terminal" evidence="8">
    <location>
        <begin position="262"/>
        <end position="375"/>
    </location>
</feature>
<evidence type="ECO:0000256" key="3">
    <source>
        <dbReference type="ARBA" id="ARBA00022692"/>
    </source>
</evidence>
<dbReference type="PANTHER" id="PTHR30572">
    <property type="entry name" value="MEMBRANE COMPONENT OF TRANSPORTER-RELATED"/>
    <property type="match status" value="1"/>
</dbReference>
<feature type="transmembrane region" description="Helical" evidence="7">
    <location>
        <begin position="343"/>
        <end position="365"/>
    </location>
</feature>
<evidence type="ECO:0000259" key="9">
    <source>
        <dbReference type="Pfam" id="PF12704"/>
    </source>
</evidence>
<evidence type="ECO:0000256" key="6">
    <source>
        <dbReference type="ARBA" id="ARBA00038076"/>
    </source>
</evidence>
<dbReference type="EMBL" id="JACRSR010000001">
    <property type="protein sequence ID" value="MBC8530711.1"/>
    <property type="molecule type" value="Genomic_DNA"/>
</dbReference>
<evidence type="ECO:0000256" key="7">
    <source>
        <dbReference type="SAM" id="Phobius"/>
    </source>
</evidence>
<evidence type="ECO:0000313" key="10">
    <source>
        <dbReference type="EMBL" id="MBC8530711.1"/>
    </source>
</evidence>
<dbReference type="Proteomes" id="UP000623172">
    <property type="component" value="Unassembled WGS sequence"/>
</dbReference>
<keyword evidence="2" id="KW-1003">Cell membrane</keyword>
<evidence type="ECO:0000313" key="11">
    <source>
        <dbReference type="Proteomes" id="UP000623172"/>
    </source>
</evidence>
<name>A0A926D3S4_9FIRM</name>
<dbReference type="GO" id="GO:0022857">
    <property type="term" value="F:transmembrane transporter activity"/>
    <property type="evidence" value="ECO:0007669"/>
    <property type="project" value="TreeGrafter"/>
</dbReference>
<reference evidence="10" key="1">
    <citation type="submission" date="2020-08" db="EMBL/GenBank/DDBJ databases">
        <title>Genome public.</title>
        <authorList>
            <person name="Liu C."/>
            <person name="Sun Q."/>
        </authorList>
    </citation>
    <scope>NUCLEOTIDE SEQUENCE</scope>
    <source>
        <strain evidence="10">NSJ-53</strain>
    </source>
</reference>
<feature type="transmembrane region" description="Helical" evidence="7">
    <location>
        <begin position="311"/>
        <end position="337"/>
    </location>
</feature>
<dbReference type="Pfam" id="PF12704">
    <property type="entry name" value="MacB_PCD"/>
    <property type="match status" value="1"/>
</dbReference>
<organism evidence="10 11">
    <name type="scientific">Gehongia tenuis</name>
    <dbReference type="NCBI Taxonomy" id="2763655"/>
    <lineage>
        <taxon>Bacteria</taxon>
        <taxon>Bacillati</taxon>
        <taxon>Bacillota</taxon>
        <taxon>Clostridia</taxon>
        <taxon>Christensenellales</taxon>
        <taxon>Christensenellaceae</taxon>
        <taxon>Gehongia</taxon>
    </lineage>
</organism>
<evidence type="ECO:0000256" key="4">
    <source>
        <dbReference type="ARBA" id="ARBA00022989"/>
    </source>
</evidence>
<feature type="transmembrane region" description="Helical" evidence="7">
    <location>
        <begin position="255"/>
        <end position="283"/>
    </location>
</feature>
<accession>A0A926D3S4</accession>
<dbReference type="RefSeq" id="WP_249314681.1">
    <property type="nucleotide sequence ID" value="NZ_JACRSR010000001.1"/>
</dbReference>
<keyword evidence="4 7" id="KW-1133">Transmembrane helix</keyword>
<comment type="caution">
    <text evidence="10">The sequence shown here is derived from an EMBL/GenBank/DDBJ whole genome shotgun (WGS) entry which is preliminary data.</text>
</comment>
<keyword evidence="11" id="KW-1185">Reference proteome</keyword>
<proteinExistence type="inferred from homology"/>